<protein>
    <submittedName>
        <fullName evidence="3">Uncharacterized protein</fullName>
    </submittedName>
</protein>
<dbReference type="Pfam" id="PF25136">
    <property type="entry name" value="DUF7823"/>
    <property type="match status" value="1"/>
</dbReference>
<dbReference type="Proteomes" id="UP000019197">
    <property type="component" value="Unassembled WGS sequence"/>
</dbReference>
<dbReference type="InterPro" id="IPR056725">
    <property type="entry name" value="DUF7823"/>
</dbReference>
<feature type="domain" description="Thoeris anti-defense 2-like" evidence="1">
    <location>
        <begin position="10"/>
        <end position="97"/>
    </location>
</feature>
<comment type="caution">
    <text evidence="3">The sequence shown here is derived from an EMBL/GenBank/DDBJ whole genome shotgun (WGS) entry which is preliminary data.</text>
</comment>
<name>W1ISL5_9GAMM</name>
<reference evidence="3 4" key="1">
    <citation type="submission" date="2013-11" db="EMBL/GenBank/DDBJ databases">
        <title>Draft genome sequence and annotation of the entomopathogenic bacterium, Xenorhabdus cabanillasi strain JM26.</title>
        <authorList>
            <person name="Gualtieri M."/>
            <person name="Ogier J.C."/>
            <person name="Pages S."/>
            <person name="Givaudan A."/>
            <person name="Gaudriault S."/>
        </authorList>
    </citation>
    <scope>NUCLEOTIDE SEQUENCE [LARGE SCALE GENOMIC DNA]</scope>
    <source>
        <strain evidence="3 4">JM26</strain>
    </source>
</reference>
<feature type="domain" description="DUF7823" evidence="2">
    <location>
        <begin position="131"/>
        <end position="239"/>
    </location>
</feature>
<evidence type="ECO:0000259" key="2">
    <source>
        <dbReference type="Pfam" id="PF25136"/>
    </source>
</evidence>
<organism evidence="3 4">
    <name type="scientific">Xenorhabdus cabanillasii JM26</name>
    <dbReference type="NCBI Taxonomy" id="1427517"/>
    <lineage>
        <taxon>Bacteria</taxon>
        <taxon>Pseudomonadati</taxon>
        <taxon>Pseudomonadota</taxon>
        <taxon>Gammaproteobacteria</taxon>
        <taxon>Enterobacterales</taxon>
        <taxon>Morganellaceae</taxon>
        <taxon>Xenorhabdus</taxon>
    </lineage>
</organism>
<gene>
    <name evidence="3" type="ORF">XCR1_1590010</name>
</gene>
<evidence type="ECO:0000259" key="1">
    <source>
        <dbReference type="Pfam" id="PF11195"/>
    </source>
</evidence>
<evidence type="ECO:0000313" key="3">
    <source>
        <dbReference type="EMBL" id="CDL81409.1"/>
    </source>
</evidence>
<dbReference type="RefSeq" id="WP_038262428.1">
    <property type="nucleotide sequence ID" value="NZ_CAWLVK010000067.1"/>
</dbReference>
<dbReference type="OrthoDB" id="6444161at2"/>
<sequence>MSELVTKEGTYAWALLQLHAGKRVSRRDWANQDVYLLRNPGFVGHVVKDGDYHARAGVEIGTRFNYLAYIELHTASDGFVPWTASQIDIEAHDWAIITQFPETSDDSEYKLVLDVTPYTWYRIDGYEQWVVRSDKLAVVENNMGDYPVSSITWADYFSEFKPNDFNIDFSNASLDSRESLKKVTNKKLTITVNNVEYPLGYRIKASDYNSPQYVGENANKIGKMLKTNGQAFRFHFKWHD</sequence>
<dbReference type="EMBL" id="CBXE010000067">
    <property type="protein sequence ID" value="CDL81409.1"/>
    <property type="molecule type" value="Genomic_DNA"/>
</dbReference>
<evidence type="ECO:0000313" key="4">
    <source>
        <dbReference type="Proteomes" id="UP000019197"/>
    </source>
</evidence>
<accession>W1ISL5</accession>
<proteinExistence type="predicted"/>
<dbReference type="Pfam" id="PF11195">
    <property type="entry name" value="Tad2-like"/>
    <property type="match status" value="1"/>
</dbReference>
<dbReference type="InterPro" id="IPR021361">
    <property type="entry name" value="Tad2-like_dom"/>
</dbReference>
<dbReference type="AlphaFoldDB" id="W1ISL5"/>